<comment type="caution">
    <text evidence="1">The sequence shown here is derived from an EMBL/GenBank/DDBJ whole genome shotgun (WGS) entry which is preliminary data.</text>
</comment>
<organism evidence="1 2">
    <name type="scientific">Melastoma candidum</name>
    <dbReference type="NCBI Taxonomy" id="119954"/>
    <lineage>
        <taxon>Eukaryota</taxon>
        <taxon>Viridiplantae</taxon>
        <taxon>Streptophyta</taxon>
        <taxon>Embryophyta</taxon>
        <taxon>Tracheophyta</taxon>
        <taxon>Spermatophyta</taxon>
        <taxon>Magnoliopsida</taxon>
        <taxon>eudicotyledons</taxon>
        <taxon>Gunneridae</taxon>
        <taxon>Pentapetalae</taxon>
        <taxon>rosids</taxon>
        <taxon>malvids</taxon>
        <taxon>Myrtales</taxon>
        <taxon>Melastomataceae</taxon>
        <taxon>Melastomatoideae</taxon>
        <taxon>Melastomateae</taxon>
        <taxon>Melastoma</taxon>
    </lineage>
</organism>
<dbReference type="EMBL" id="CM042885">
    <property type="protein sequence ID" value="KAI4364008.1"/>
    <property type="molecule type" value="Genomic_DNA"/>
</dbReference>
<protein>
    <submittedName>
        <fullName evidence="1">Uncharacterized protein</fullName>
    </submittedName>
</protein>
<evidence type="ECO:0000313" key="1">
    <source>
        <dbReference type="EMBL" id="KAI4364008.1"/>
    </source>
</evidence>
<keyword evidence="2" id="KW-1185">Reference proteome</keyword>
<dbReference type="Proteomes" id="UP001057402">
    <property type="component" value="Chromosome 6"/>
</dbReference>
<reference evidence="2" key="1">
    <citation type="journal article" date="2023" name="Front. Plant Sci.">
        <title>Chromosomal-level genome assembly of Melastoma candidum provides insights into trichome evolution.</title>
        <authorList>
            <person name="Zhong Y."/>
            <person name="Wu W."/>
            <person name="Sun C."/>
            <person name="Zou P."/>
            <person name="Liu Y."/>
            <person name="Dai S."/>
            <person name="Zhou R."/>
        </authorList>
    </citation>
    <scope>NUCLEOTIDE SEQUENCE [LARGE SCALE GENOMIC DNA]</scope>
</reference>
<proteinExistence type="predicted"/>
<name>A0ACB9QCZ9_9MYRT</name>
<accession>A0ACB9QCZ9</accession>
<sequence length="189" mass="20967">MSAVKQNENPVSDSKYTYIHDLKYPAQAVDAHHIEVQGRGAKGIVLSILIAIICSHYFCTVLPKVQSSSYPLLCLLFGALLMKLFGRRRVVRESVVIMPTLGVQLETLCKSGKTIRRFVPADVILKPVLQECVTPVACYWNLSLLLRGEEELTLVFKEVRPPLKILIPIWKALCAVSGSCAGEPDSSMR</sequence>
<gene>
    <name evidence="1" type="ORF">MLD38_020154</name>
</gene>
<evidence type="ECO:0000313" key="2">
    <source>
        <dbReference type="Proteomes" id="UP001057402"/>
    </source>
</evidence>